<keyword evidence="7 19" id="KW-0686">Riboflavin biosynthesis</keyword>
<comment type="caution">
    <text evidence="21">The sequence shown here is derived from an EMBL/GenBank/DDBJ whole genome shotgun (WGS) entry which is preliminary data.</text>
</comment>
<keyword evidence="8 19" id="KW-0479">Metal-binding</keyword>
<evidence type="ECO:0000256" key="2">
    <source>
        <dbReference type="ARBA" id="ARBA00001936"/>
    </source>
</evidence>
<evidence type="ECO:0000256" key="14">
    <source>
        <dbReference type="ARBA" id="ARBA00023211"/>
    </source>
</evidence>
<feature type="binding site" evidence="19">
    <location>
        <position position="284"/>
    </location>
    <ligand>
        <name>Zn(2+)</name>
        <dbReference type="ChEBI" id="CHEBI:29105"/>
        <note>catalytic</note>
    </ligand>
</feature>
<keyword evidence="22" id="KW-1185">Reference proteome</keyword>
<keyword evidence="10 19" id="KW-0378">Hydrolase</keyword>
<dbReference type="PANTHER" id="PTHR21327">
    <property type="entry name" value="GTP CYCLOHYDROLASE II-RELATED"/>
    <property type="match status" value="1"/>
</dbReference>
<feature type="binding site" evidence="19">
    <location>
        <position position="36"/>
    </location>
    <ligand>
        <name>Mg(2+)</name>
        <dbReference type="ChEBI" id="CHEBI:18420"/>
        <label>1</label>
    </ligand>
</feature>
<name>A0A132N8T4_HYDSH</name>
<evidence type="ECO:0000256" key="19">
    <source>
        <dbReference type="HAMAP-Rule" id="MF_01283"/>
    </source>
</evidence>
<feature type="binding site" evidence="19">
    <location>
        <position position="379"/>
    </location>
    <ligand>
        <name>GTP</name>
        <dbReference type="ChEBI" id="CHEBI:37565"/>
    </ligand>
</feature>
<feature type="binding site" evidence="19">
    <location>
        <position position="295"/>
    </location>
    <ligand>
        <name>Zn(2+)</name>
        <dbReference type="ChEBI" id="CHEBI:29105"/>
        <note>catalytic</note>
    </ligand>
</feature>
<dbReference type="GO" id="GO:0008270">
    <property type="term" value="F:zinc ion binding"/>
    <property type="evidence" value="ECO:0007669"/>
    <property type="project" value="UniProtKB-UniRule"/>
</dbReference>
<dbReference type="AlphaFoldDB" id="A0A132N8T4"/>
<evidence type="ECO:0000256" key="17">
    <source>
        <dbReference type="ARBA" id="ARBA00043932"/>
    </source>
</evidence>
<dbReference type="InterPro" id="IPR036144">
    <property type="entry name" value="RibA-like_sf"/>
</dbReference>
<dbReference type="Gene3D" id="3.40.50.10990">
    <property type="entry name" value="GTP cyclohydrolase II"/>
    <property type="match status" value="1"/>
</dbReference>
<feature type="binding site" evidence="19">
    <location>
        <begin position="35"/>
        <end position="36"/>
    </location>
    <ligand>
        <name>D-ribulose 5-phosphate</name>
        <dbReference type="ChEBI" id="CHEBI:58121"/>
    </ligand>
</feature>
<dbReference type="UniPathway" id="UPA00275">
    <property type="reaction ID" value="UER00399"/>
</dbReference>
<feature type="active site" description="Nucleophile; for GTP cyclohydrolase activity" evidence="19">
    <location>
        <position position="358"/>
    </location>
</feature>
<dbReference type="GO" id="GO:0003935">
    <property type="term" value="F:GTP cyclohydrolase II activity"/>
    <property type="evidence" value="ECO:0007669"/>
    <property type="project" value="UniProtKB-UniRule"/>
</dbReference>
<dbReference type="EMBL" id="JXBB01000023">
    <property type="protein sequence ID" value="OAR04173.1"/>
    <property type="molecule type" value="Genomic_DNA"/>
</dbReference>
<dbReference type="CDD" id="cd00641">
    <property type="entry name" value="GTP_cyclohydro2"/>
    <property type="match status" value="1"/>
</dbReference>
<feature type="region of interest" description="DHBP synthase" evidence="19">
    <location>
        <begin position="1"/>
        <end position="210"/>
    </location>
</feature>
<evidence type="ECO:0000256" key="11">
    <source>
        <dbReference type="ARBA" id="ARBA00022833"/>
    </source>
</evidence>
<dbReference type="GO" id="GO:0005525">
    <property type="term" value="F:GTP binding"/>
    <property type="evidence" value="ECO:0007669"/>
    <property type="project" value="UniProtKB-KW"/>
</dbReference>
<dbReference type="InterPro" id="IPR017945">
    <property type="entry name" value="DHBP_synth_RibB-like_a/b_dom"/>
</dbReference>
<evidence type="ECO:0000256" key="4">
    <source>
        <dbReference type="ARBA" id="ARBA00004853"/>
    </source>
</evidence>
<dbReference type="GO" id="GO:0005829">
    <property type="term" value="C:cytosol"/>
    <property type="evidence" value="ECO:0007669"/>
    <property type="project" value="TreeGrafter"/>
</dbReference>
<dbReference type="GO" id="GO:0009231">
    <property type="term" value="P:riboflavin biosynthetic process"/>
    <property type="evidence" value="ECO:0007669"/>
    <property type="project" value="UniProtKB-UniRule"/>
</dbReference>
<dbReference type="Gene3D" id="3.90.870.10">
    <property type="entry name" value="DHBP synthase"/>
    <property type="match status" value="1"/>
</dbReference>
<dbReference type="FunFam" id="3.90.870.10:FF:000001">
    <property type="entry name" value="Riboflavin biosynthesis protein RibBA"/>
    <property type="match status" value="1"/>
</dbReference>
<feature type="binding site" evidence="19">
    <location>
        <position position="384"/>
    </location>
    <ligand>
        <name>GTP</name>
        <dbReference type="ChEBI" id="CHEBI:37565"/>
    </ligand>
</feature>
<evidence type="ECO:0000256" key="1">
    <source>
        <dbReference type="ARBA" id="ARBA00000141"/>
    </source>
</evidence>
<feature type="binding site" evidence="19">
    <location>
        <position position="152"/>
    </location>
    <ligand>
        <name>Mg(2+)</name>
        <dbReference type="ChEBI" id="CHEBI:18420"/>
        <label>2</label>
    </ligand>
</feature>
<feature type="binding site" evidence="19">
    <location>
        <position position="300"/>
    </location>
    <ligand>
        <name>GTP</name>
        <dbReference type="ChEBI" id="CHEBI:37565"/>
    </ligand>
</feature>
<comment type="pathway">
    <text evidence="4 19">Cofactor biosynthesis; riboflavin biosynthesis; 5-amino-6-(D-ribitylamino)uracil from GTP: step 1/4.</text>
</comment>
<protein>
    <recommendedName>
        <fullName evidence="19">Riboflavin biosynthesis protein RibBA</fullName>
    </recommendedName>
    <domain>
        <recommendedName>
            <fullName evidence="19">3,4-dihydroxy-2-butanone 4-phosphate synthase</fullName>
            <shortName evidence="19">DHBP synthase</shortName>
            <ecNumber evidence="19">4.1.99.12</ecNumber>
        </recommendedName>
    </domain>
    <domain>
        <recommendedName>
            <fullName evidence="19">GTP cyclohydrolase-2</fullName>
            <ecNumber evidence="19">3.5.4.25</ecNumber>
        </recommendedName>
        <alternativeName>
            <fullName evidence="19">GTP cyclohydrolase II</fullName>
        </alternativeName>
    </domain>
</protein>
<feature type="binding site" evidence="19">
    <location>
        <position position="344"/>
    </location>
    <ligand>
        <name>GTP</name>
        <dbReference type="ChEBI" id="CHEBI:37565"/>
    </ligand>
</feature>
<comment type="cofactor">
    <cofactor evidence="2">
        <name>Mn(2+)</name>
        <dbReference type="ChEBI" id="CHEBI:29035"/>
    </cofactor>
</comment>
<dbReference type="HAMAP" id="MF_00180">
    <property type="entry name" value="RibB"/>
    <property type="match status" value="1"/>
</dbReference>
<comment type="pathway">
    <text evidence="5 19">Cofactor biosynthesis; riboflavin biosynthesis; 2-hydroxy-3-oxobutyl phosphate from D-ribulose 5-phosphate: step 1/1.</text>
</comment>
<dbReference type="EC" id="4.1.99.12" evidence="19"/>
<evidence type="ECO:0000313" key="21">
    <source>
        <dbReference type="EMBL" id="OAR04173.1"/>
    </source>
</evidence>
<dbReference type="RefSeq" id="WP_066201440.1">
    <property type="nucleotide sequence ID" value="NZ_CBCSAS010000008.1"/>
</dbReference>
<dbReference type="PIRSF" id="PIRSF001259">
    <property type="entry name" value="RibA"/>
    <property type="match status" value="1"/>
</dbReference>
<dbReference type="HAMAP" id="MF_01283">
    <property type="entry name" value="RibBA"/>
    <property type="match status" value="1"/>
</dbReference>
<comment type="similarity">
    <text evidence="6 19">In the N-terminal section; belongs to the DHBP synthase family.</text>
</comment>
<keyword evidence="14 19" id="KW-0464">Manganese</keyword>
<evidence type="ECO:0000256" key="8">
    <source>
        <dbReference type="ARBA" id="ARBA00022723"/>
    </source>
</evidence>
<evidence type="ECO:0000256" key="12">
    <source>
        <dbReference type="ARBA" id="ARBA00022842"/>
    </source>
</evidence>
<accession>A0A132N8T4</accession>
<feature type="binding site" evidence="19">
    <location>
        <position position="173"/>
    </location>
    <ligand>
        <name>D-ribulose 5-phosphate</name>
        <dbReference type="ChEBI" id="CHEBI:58121"/>
    </ligand>
</feature>
<evidence type="ECO:0000256" key="7">
    <source>
        <dbReference type="ARBA" id="ARBA00022619"/>
    </source>
</evidence>
<feature type="site" description="Essential for DHBP synthase activity" evidence="19">
    <location>
        <position position="173"/>
    </location>
</feature>
<dbReference type="GO" id="GO:0008686">
    <property type="term" value="F:3,4-dihydroxy-2-butanone-4-phosphate synthase activity"/>
    <property type="evidence" value="ECO:0007669"/>
    <property type="project" value="UniProtKB-UniRule"/>
</dbReference>
<comment type="similarity">
    <text evidence="19">In the C-terminal section; belongs to the GTP cyclohydrolase II family.</text>
</comment>
<evidence type="ECO:0000313" key="22">
    <source>
        <dbReference type="Proteomes" id="UP000243024"/>
    </source>
</evidence>
<dbReference type="SUPFAM" id="SSF55821">
    <property type="entry name" value="YrdC/RibB"/>
    <property type="match status" value="1"/>
</dbReference>
<keyword evidence="15 19" id="KW-0456">Lyase</keyword>
<comment type="catalytic activity">
    <reaction evidence="1 19">
        <text>D-ribulose 5-phosphate = (2S)-2-hydroxy-3-oxobutyl phosphate + formate + H(+)</text>
        <dbReference type="Rhea" id="RHEA:18457"/>
        <dbReference type="ChEBI" id="CHEBI:15378"/>
        <dbReference type="ChEBI" id="CHEBI:15740"/>
        <dbReference type="ChEBI" id="CHEBI:58121"/>
        <dbReference type="ChEBI" id="CHEBI:58830"/>
        <dbReference type="EC" id="4.1.99.12"/>
    </reaction>
</comment>
<dbReference type="SUPFAM" id="SSF142695">
    <property type="entry name" value="RibA-like"/>
    <property type="match status" value="1"/>
</dbReference>
<reference evidence="21 22" key="1">
    <citation type="submission" date="2015-09" db="EMBL/GenBank/DDBJ databases">
        <title>Draft genome sequence of Hydrogenibacillus schlegelii DSM 2000.</title>
        <authorList>
            <person name="Hemp J."/>
        </authorList>
    </citation>
    <scope>NUCLEOTIDE SEQUENCE [LARGE SCALE GENOMIC DNA]</scope>
    <source>
        <strain evidence="21 22">MA 48</strain>
    </source>
</reference>
<dbReference type="FunFam" id="3.40.50.10990:FF:000001">
    <property type="entry name" value="Riboflavin biosynthesis protein RibBA"/>
    <property type="match status" value="1"/>
</dbReference>
<feature type="site" description="Essential for DHBP synthase activity" evidence="19">
    <location>
        <position position="135"/>
    </location>
</feature>
<keyword evidence="16 19" id="KW-0511">Multifunctional enzyme</keyword>
<dbReference type="NCBIfam" id="TIGR00506">
    <property type="entry name" value="ribB"/>
    <property type="match status" value="1"/>
</dbReference>
<proteinExistence type="inferred from homology"/>
<evidence type="ECO:0000256" key="16">
    <source>
        <dbReference type="ARBA" id="ARBA00023268"/>
    </source>
</evidence>
<keyword evidence="13 19" id="KW-0342">GTP-binding</keyword>
<dbReference type="OrthoDB" id="9793111at2"/>
<keyword evidence="9 19" id="KW-0547">Nucleotide-binding</keyword>
<dbReference type="InterPro" id="IPR000422">
    <property type="entry name" value="DHBP_synthase_RibB"/>
</dbReference>
<keyword evidence="12 19" id="KW-0460">Magnesium</keyword>
<gene>
    <name evidence="19" type="primary">ribBA</name>
    <name evidence="21" type="ORF">SA87_06870</name>
</gene>
<dbReference type="InterPro" id="IPR016299">
    <property type="entry name" value="Riboflavin_synth_RibBA"/>
</dbReference>
<dbReference type="Pfam" id="PF00925">
    <property type="entry name" value="GTP_cyclohydro2"/>
    <property type="match status" value="1"/>
</dbReference>
<comment type="function">
    <text evidence="3 19">Catalyzes the conversion of D-ribulose 5-phosphate to formate and 3,4-dihydroxy-2-butanone 4-phosphate.</text>
</comment>
<dbReference type="NCBIfam" id="NF001591">
    <property type="entry name" value="PRK00393.1"/>
    <property type="match status" value="1"/>
</dbReference>
<dbReference type="GO" id="GO:0000287">
    <property type="term" value="F:magnesium ion binding"/>
    <property type="evidence" value="ECO:0007669"/>
    <property type="project" value="UniProtKB-UniRule"/>
</dbReference>
<feature type="domain" description="GTP cyclohydrolase II" evidence="20">
    <location>
        <begin position="217"/>
        <end position="399"/>
    </location>
</feature>
<feature type="binding site" evidence="19">
    <location>
        <begin position="149"/>
        <end position="153"/>
    </location>
    <ligand>
        <name>D-ribulose 5-phosphate</name>
        <dbReference type="ChEBI" id="CHEBI:58121"/>
    </ligand>
</feature>
<dbReference type="Pfam" id="PF00926">
    <property type="entry name" value="DHBP_synthase"/>
    <property type="match status" value="1"/>
</dbReference>
<dbReference type="Proteomes" id="UP000243024">
    <property type="component" value="Unassembled WGS sequence"/>
</dbReference>
<dbReference type="EC" id="3.5.4.25" evidence="19"/>
<feature type="active site" description="Proton acceptor; for GTP cyclohydrolase activity" evidence="19">
    <location>
        <position position="356"/>
    </location>
</feature>
<evidence type="ECO:0000256" key="6">
    <source>
        <dbReference type="ARBA" id="ARBA00005520"/>
    </source>
</evidence>
<dbReference type="InterPro" id="IPR000926">
    <property type="entry name" value="RibA"/>
</dbReference>
<evidence type="ECO:0000256" key="18">
    <source>
        <dbReference type="ARBA" id="ARBA00049295"/>
    </source>
</evidence>
<feature type="binding site" evidence="19">
    <location>
        <position position="297"/>
    </location>
    <ligand>
        <name>Zn(2+)</name>
        <dbReference type="ChEBI" id="CHEBI:29105"/>
        <note>catalytic</note>
    </ligand>
</feature>
<feature type="region of interest" description="GTP cyclohydrolase II" evidence="19">
    <location>
        <begin position="211"/>
        <end position="424"/>
    </location>
</feature>
<comment type="catalytic activity">
    <reaction evidence="18 19">
        <text>GTP + 4 H2O = 2,5-diamino-6-hydroxy-4-(5-phosphoribosylamino)-pyrimidine + formate + 2 phosphate + 3 H(+)</text>
        <dbReference type="Rhea" id="RHEA:23704"/>
        <dbReference type="ChEBI" id="CHEBI:15377"/>
        <dbReference type="ChEBI" id="CHEBI:15378"/>
        <dbReference type="ChEBI" id="CHEBI:15740"/>
        <dbReference type="ChEBI" id="CHEBI:37565"/>
        <dbReference type="ChEBI" id="CHEBI:43474"/>
        <dbReference type="ChEBI" id="CHEBI:58614"/>
        <dbReference type="EC" id="3.5.4.25"/>
    </reaction>
</comment>
<feature type="binding site" evidence="19">
    <location>
        <begin position="322"/>
        <end position="324"/>
    </location>
    <ligand>
        <name>GTP</name>
        <dbReference type="ChEBI" id="CHEBI:37565"/>
    </ligand>
</feature>
<dbReference type="NCBIfam" id="TIGR00505">
    <property type="entry name" value="ribA"/>
    <property type="match status" value="1"/>
</dbReference>
<comment type="cofactor">
    <cofactor evidence="19">
        <name>Zn(2+)</name>
        <dbReference type="ChEBI" id="CHEBI:29105"/>
    </cofactor>
    <text evidence="19">Binds 1 zinc ion per subunit.</text>
</comment>
<dbReference type="PANTHER" id="PTHR21327:SF18">
    <property type="entry name" value="3,4-DIHYDROXY-2-BUTANONE 4-PHOSPHATE SYNTHASE"/>
    <property type="match status" value="1"/>
</dbReference>
<comment type="function">
    <text evidence="17 19">Catalyzes the conversion of GTP to 2,5-diamino-6-ribosylamino-4(3H)-pyrimidinone 5'-phosphate (DARP), formate and pyrophosphate.</text>
</comment>
<dbReference type="InterPro" id="IPR032677">
    <property type="entry name" value="GTP_cyclohydro_II"/>
</dbReference>
<evidence type="ECO:0000256" key="15">
    <source>
        <dbReference type="ARBA" id="ARBA00023239"/>
    </source>
</evidence>
<dbReference type="HAMAP" id="MF_00179">
    <property type="entry name" value="RibA"/>
    <property type="match status" value="1"/>
</dbReference>
<dbReference type="GO" id="GO:0030145">
    <property type="term" value="F:manganese ion binding"/>
    <property type="evidence" value="ECO:0007669"/>
    <property type="project" value="UniProtKB-UniRule"/>
</dbReference>
<evidence type="ECO:0000256" key="10">
    <source>
        <dbReference type="ARBA" id="ARBA00022801"/>
    </source>
</evidence>
<evidence type="ECO:0000256" key="9">
    <source>
        <dbReference type="ARBA" id="ARBA00022741"/>
    </source>
</evidence>
<evidence type="ECO:0000256" key="13">
    <source>
        <dbReference type="ARBA" id="ARBA00023134"/>
    </source>
</evidence>
<comment type="cofactor">
    <cofactor evidence="19">
        <name>Mg(2+)</name>
        <dbReference type="ChEBI" id="CHEBI:18420"/>
    </cofactor>
    <cofactor evidence="19">
        <name>Mn(2+)</name>
        <dbReference type="ChEBI" id="CHEBI:29035"/>
    </cofactor>
    <text evidence="19">Binds 2 divalent metal cations per subunit. Magnesium or manganese.</text>
</comment>
<keyword evidence="11 19" id="KW-0862">Zinc</keyword>
<sequence>MSEGATFSAVEAKVEAALERLRAGGLVIVVDDEGRENEGDLVGLAERATPEMVNFMITEGRGLVCAPMAPEVADRLALPPMVPEAAETDPFGTAFTVSVDARESTTGISAHERAATLRALARPDAGPDDFLRPGHIFPLRARPGGVLARRGHTEAAVDLARLAGAAPVGVICEILDEDGRPARGAALEAFARRHGLPVLSVEDVVRYRRRVDPLIERVGEAKLPTEAGDFRIIVYRERAGGAEHVALVPEPGAVRPGAAPDAEAAGLGGAEGIDPPLVRIHSECLTGDAFGSLRCDCGPQLQAALGRVAAAGRGAVLYLRQEGRGIGLGNKIRAYALQDAGLDTVEANHQLGFPADARDYAVAAEMLVDLGMTKIALLSNNPAKIRGLQALGIAVVRREPLVVAPGPHNRRYLETKRLRLGHWL</sequence>
<feature type="binding site" evidence="19">
    <location>
        <begin position="279"/>
        <end position="283"/>
    </location>
    <ligand>
        <name>GTP</name>
        <dbReference type="ChEBI" id="CHEBI:37565"/>
    </ligand>
</feature>
<organism evidence="21 22">
    <name type="scientific">Hydrogenibacillus schlegelii</name>
    <name type="common">Bacillus schlegelii</name>
    <dbReference type="NCBI Taxonomy" id="1484"/>
    <lineage>
        <taxon>Bacteria</taxon>
        <taxon>Bacillati</taxon>
        <taxon>Bacillota</taxon>
        <taxon>Bacilli</taxon>
        <taxon>Bacillales</taxon>
        <taxon>Bacillales Family X. Incertae Sedis</taxon>
        <taxon>Hydrogenibacillus</taxon>
    </lineage>
</organism>
<dbReference type="STRING" id="1484.SA87_06870"/>
<evidence type="ECO:0000256" key="3">
    <source>
        <dbReference type="ARBA" id="ARBA00002284"/>
    </source>
</evidence>
<evidence type="ECO:0000259" key="20">
    <source>
        <dbReference type="Pfam" id="PF00925"/>
    </source>
</evidence>
<evidence type="ECO:0000256" key="5">
    <source>
        <dbReference type="ARBA" id="ARBA00004904"/>
    </source>
</evidence>
<feature type="binding site" evidence="19">
    <location>
        <position position="40"/>
    </location>
    <ligand>
        <name>D-ribulose 5-phosphate</name>
        <dbReference type="ChEBI" id="CHEBI:58121"/>
    </ligand>
</feature>
<feature type="binding site" evidence="19">
    <location>
        <position position="36"/>
    </location>
    <ligand>
        <name>Mg(2+)</name>
        <dbReference type="ChEBI" id="CHEBI:18420"/>
        <label>2</label>
    </ligand>
</feature>